<dbReference type="PANTHER" id="PTHR43581:SF4">
    <property type="entry name" value="ATP_GTP PHOSPHATASE"/>
    <property type="match status" value="1"/>
</dbReference>
<dbReference type="GO" id="GO:0005524">
    <property type="term" value="F:ATP binding"/>
    <property type="evidence" value="ECO:0007669"/>
    <property type="project" value="InterPro"/>
</dbReference>
<dbReference type="InterPro" id="IPR003959">
    <property type="entry name" value="ATPase_AAA_core"/>
</dbReference>
<evidence type="ECO:0000313" key="3">
    <source>
        <dbReference type="Proteomes" id="UP000277811"/>
    </source>
</evidence>
<dbReference type="GO" id="GO:0016887">
    <property type="term" value="F:ATP hydrolysis activity"/>
    <property type="evidence" value="ECO:0007669"/>
    <property type="project" value="InterPro"/>
</dbReference>
<dbReference type="Pfam" id="PF13304">
    <property type="entry name" value="AAA_21"/>
    <property type="match status" value="1"/>
</dbReference>
<dbReference type="Proteomes" id="UP000277811">
    <property type="component" value="Unassembled WGS sequence"/>
</dbReference>
<gene>
    <name evidence="2" type="ORF">LUCI_0828</name>
</gene>
<sequence>MVQKKFTVTKPSQQYLKSIHILQLKSLKDVEINFEGSELTAIMGVNGSGKSTIIHALACCYKPLNSDQKNWKFSEFFIPTTYSQWQGSEFSIKYDYRIGSKEYNDVFTIYKKTSDRWSPKYDRRPSRNIIYIGIDTCVPKIEREKKQSRIEFASTLALKDDISILVKENAGKVMNREYSSYNEIQTKRSRYIGVEHKLDKYSDLSMGAGEQRIFYILSEVFRSPKYSLILIDEIDLLLHTDALKRLLKVIKRRAVDKSLQVVFTTHAQSVTNMDSFINIRHICQTPSKSLCFNETKPDAIFRLTGETNRPLEIFVEDDFAKAIVDWICLESGYSILVSVKEYGACINSFTLIAGILLKGESIENTIIILDGDVYKSDNEKKEKINQVLTGNTRQAEQMRNQAMRQLIQFNLPQGFNPEKYVVELIKTLPDENGNVIKQAALEIECVEDKHNFVDSLVDRLGYSDRRCVGLTSIVDLAAKSSSWNKFIAPIKDWLLLHESLKEVAASKKES</sequence>
<evidence type="ECO:0000259" key="1">
    <source>
        <dbReference type="SMART" id="SM00382"/>
    </source>
</evidence>
<dbReference type="RefSeq" id="WP_165865879.1">
    <property type="nucleotide sequence ID" value="NZ_UPPP01000057.1"/>
</dbReference>
<organism evidence="2 3">
    <name type="scientific">Lucifera butyrica</name>
    <dbReference type="NCBI Taxonomy" id="1351585"/>
    <lineage>
        <taxon>Bacteria</taxon>
        <taxon>Bacillati</taxon>
        <taxon>Bacillota</taxon>
        <taxon>Negativicutes</taxon>
        <taxon>Veillonellales</taxon>
        <taxon>Veillonellaceae</taxon>
        <taxon>Lucifera</taxon>
    </lineage>
</organism>
<protein>
    <submittedName>
        <fullName evidence="2">Atpase aaa-type core</fullName>
    </submittedName>
</protein>
<proteinExistence type="predicted"/>
<dbReference type="InterPro" id="IPR027417">
    <property type="entry name" value="P-loop_NTPase"/>
</dbReference>
<dbReference type="InterPro" id="IPR003593">
    <property type="entry name" value="AAA+_ATPase"/>
</dbReference>
<name>A0A498R907_9FIRM</name>
<dbReference type="PANTHER" id="PTHR43581">
    <property type="entry name" value="ATP/GTP PHOSPHATASE"/>
    <property type="match status" value="1"/>
</dbReference>
<dbReference type="AlphaFoldDB" id="A0A498R907"/>
<dbReference type="InterPro" id="IPR051396">
    <property type="entry name" value="Bact_Antivir_Def_Nuclease"/>
</dbReference>
<dbReference type="SMART" id="SM00382">
    <property type="entry name" value="AAA"/>
    <property type="match status" value="1"/>
</dbReference>
<dbReference type="SUPFAM" id="SSF52540">
    <property type="entry name" value="P-loop containing nucleoside triphosphate hydrolases"/>
    <property type="match status" value="1"/>
</dbReference>
<accession>A0A498R907</accession>
<evidence type="ECO:0000313" key="2">
    <source>
        <dbReference type="EMBL" id="VBB05618.1"/>
    </source>
</evidence>
<dbReference type="Gene3D" id="3.40.50.300">
    <property type="entry name" value="P-loop containing nucleotide triphosphate hydrolases"/>
    <property type="match status" value="1"/>
</dbReference>
<reference evidence="2 3" key="1">
    <citation type="submission" date="2018-06" db="EMBL/GenBank/DDBJ databases">
        <authorList>
            <person name="Strepis N."/>
        </authorList>
    </citation>
    <scope>NUCLEOTIDE SEQUENCE [LARGE SCALE GENOMIC DNA]</scope>
    <source>
        <strain evidence="2">LUCI</strain>
    </source>
</reference>
<feature type="domain" description="AAA+ ATPase" evidence="1">
    <location>
        <begin position="36"/>
        <end position="289"/>
    </location>
</feature>
<keyword evidence="3" id="KW-1185">Reference proteome</keyword>
<dbReference type="EMBL" id="UPPP01000057">
    <property type="protein sequence ID" value="VBB05618.1"/>
    <property type="molecule type" value="Genomic_DNA"/>
</dbReference>